<sequence>VVKVIRTSGMCILRQLRLEEALLRVSSENYCVVNDGAKSPAVVLGISGKPHALLDVEAAQRDDLTVIKRFSGGGTVIVDGDTQFVTLVMNRDAHGSLPAPFPRPIMDWTGELYGARGGVFDGVRGFRLRENDYVVGEKKVGGNAQSISSGRWLHHTSFLFNFRDEMMRYLRHPEKTPEYRGGRSHADFLTPLSGLMPSRATMLDRIEPALRN</sequence>
<evidence type="ECO:0000313" key="3">
    <source>
        <dbReference type="Proteomes" id="UP000001876"/>
    </source>
</evidence>
<dbReference type="InterPro" id="IPR004143">
    <property type="entry name" value="BPL_LPL_catalytic"/>
</dbReference>
<dbReference type="OMA" id="ICRMKEY"/>
<name>C1MRV9_MICPC</name>
<dbReference type="Proteomes" id="UP000001876">
    <property type="component" value="Unassembled WGS sequence"/>
</dbReference>
<dbReference type="EMBL" id="GG663739">
    <property type="protein sequence ID" value="EEH57033.1"/>
    <property type="molecule type" value="Genomic_DNA"/>
</dbReference>
<keyword evidence="3" id="KW-1185">Reference proteome</keyword>
<dbReference type="InterPro" id="IPR053264">
    <property type="entry name" value="Lipoate-ligase_2_inactive"/>
</dbReference>
<feature type="domain" description="BPL/LPL catalytic" evidence="1">
    <location>
        <begin position="27"/>
        <end position="212"/>
    </location>
</feature>
<feature type="non-terminal residue" evidence="2">
    <location>
        <position position="212"/>
    </location>
</feature>
<dbReference type="Gene3D" id="3.30.930.10">
    <property type="entry name" value="Bira Bifunctional Protein, Domain 2"/>
    <property type="match status" value="1"/>
</dbReference>
<dbReference type="STRING" id="564608.C1MRV9"/>
<organism evidence="3">
    <name type="scientific">Micromonas pusilla (strain CCMP1545)</name>
    <name type="common">Picoplanktonic green alga</name>
    <dbReference type="NCBI Taxonomy" id="564608"/>
    <lineage>
        <taxon>Eukaryota</taxon>
        <taxon>Viridiplantae</taxon>
        <taxon>Chlorophyta</taxon>
        <taxon>Mamiellophyceae</taxon>
        <taxon>Mamiellales</taxon>
        <taxon>Mamiellaceae</taxon>
        <taxon>Micromonas</taxon>
    </lineage>
</organism>
<gene>
    <name evidence="2" type="ORF">MICPUCDRAFT_6456</name>
</gene>
<feature type="non-terminal residue" evidence="2">
    <location>
        <position position="1"/>
    </location>
</feature>
<dbReference type="RefSeq" id="XP_003058578.1">
    <property type="nucleotide sequence ID" value="XM_003058532.1"/>
</dbReference>
<evidence type="ECO:0000313" key="2">
    <source>
        <dbReference type="EMBL" id="EEH57033.1"/>
    </source>
</evidence>
<dbReference type="PROSITE" id="PS51733">
    <property type="entry name" value="BPL_LPL_CATALYTIC"/>
    <property type="match status" value="1"/>
</dbReference>
<reference evidence="2 3" key="1">
    <citation type="journal article" date="2009" name="Science">
        <title>Green evolution and dynamic adaptations revealed by genomes of the marine picoeukaryotes Micromonas.</title>
        <authorList>
            <person name="Worden A.Z."/>
            <person name="Lee J.H."/>
            <person name="Mock T."/>
            <person name="Rouze P."/>
            <person name="Simmons M.P."/>
            <person name="Aerts A.L."/>
            <person name="Allen A.E."/>
            <person name="Cuvelier M.L."/>
            <person name="Derelle E."/>
            <person name="Everett M.V."/>
            <person name="Foulon E."/>
            <person name="Grimwood J."/>
            <person name="Gundlach H."/>
            <person name="Henrissat B."/>
            <person name="Napoli C."/>
            <person name="McDonald S.M."/>
            <person name="Parker M.S."/>
            <person name="Rombauts S."/>
            <person name="Salamov A."/>
            <person name="Von Dassow P."/>
            <person name="Badger J.H."/>
            <person name="Coutinho P.M."/>
            <person name="Demir E."/>
            <person name="Dubchak I."/>
            <person name="Gentemann C."/>
            <person name="Eikrem W."/>
            <person name="Gready J.E."/>
            <person name="John U."/>
            <person name="Lanier W."/>
            <person name="Lindquist E.A."/>
            <person name="Lucas S."/>
            <person name="Mayer K.F."/>
            <person name="Moreau H."/>
            <person name="Not F."/>
            <person name="Otillar R."/>
            <person name="Panaud O."/>
            <person name="Pangilinan J."/>
            <person name="Paulsen I."/>
            <person name="Piegu B."/>
            <person name="Poliakov A."/>
            <person name="Robbens S."/>
            <person name="Schmutz J."/>
            <person name="Toulza E."/>
            <person name="Wyss T."/>
            <person name="Zelensky A."/>
            <person name="Zhou K."/>
            <person name="Armbrust E.V."/>
            <person name="Bhattacharya D."/>
            <person name="Goodenough U.W."/>
            <person name="Van de Peer Y."/>
            <person name="Grigoriev I.V."/>
        </authorList>
    </citation>
    <scope>NUCLEOTIDE SEQUENCE [LARGE SCALE GENOMIC DNA]</scope>
    <source>
        <strain evidence="2 3">CCMP1545</strain>
    </source>
</reference>
<accession>C1MRV9</accession>
<dbReference type="GeneID" id="9684380"/>
<dbReference type="eggNOG" id="KOG3159">
    <property type="taxonomic scope" value="Eukaryota"/>
</dbReference>
<evidence type="ECO:0000259" key="1">
    <source>
        <dbReference type="PROSITE" id="PS51733"/>
    </source>
</evidence>
<dbReference type="InterPro" id="IPR045864">
    <property type="entry name" value="aa-tRNA-synth_II/BPL/LPL"/>
</dbReference>
<dbReference type="SUPFAM" id="SSF55681">
    <property type="entry name" value="Class II aaRS and biotin synthetases"/>
    <property type="match status" value="1"/>
</dbReference>
<dbReference type="Pfam" id="PF21948">
    <property type="entry name" value="LplA-B_cat"/>
    <property type="match status" value="1"/>
</dbReference>
<dbReference type="PANTHER" id="PTHR43506">
    <property type="entry name" value="BIOTIN/LIPOATE A/B PROTEIN LIGASE FAMILY"/>
    <property type="match status" value="1"/>
</dbReference>
<dbReference type="OrthoDB" id="201621at2759"/>
<proteinExistence type="predicted"/>
<dbReference type="AlphaFoldDB" id="C1MRV9"/>
<protein>
    <submittedName>
        <fullName evidence="2">Predicted protein</fullName>
    </submittedName>
</protein>
<dbReference type="KEGG" id="mpp:MICPUCDRAFT_6456"/>
<dbReference type="PANTHER" id="PTHR43506:SF1">
    <property type="entry name" value="BPL_LPL CATALYTIC DOMAIN-CONTAINING PROTEIN"/>
    <property type="match status" value="1"/>
</dbReference>